<dbReference type="Proteomes" id="UP000823388">
    <property type="component" value="Chromosome 7N"/>
</dbReference>
<feature type="region of interest" description="Disordered" evidence="1">
    <location>
        <begin position="48"/>
        <end position="85"/>
    </location>
</feature>
<name>A0A8T0PUW7_PANVG</name>
<accession>A0A8T0PUW7</accession>
<feature type="compositionally biased region" description="Acidic residues" evidence="1">
    <location>
        <begin position="61"/>
        <end position="74"/>
    </location>
</feature>
<evidence type="ECO:0000313" key="2">
    <source>
        <dbReference type="EMBL" id="KAG2565480.1"/>
    </source>
</evidence>
<reference evidence="2" key="1">
    <citation type="submission" date="2020-05" db="EMBL/GenBank/DDBJ databases">
        <title>WGS assembly of Panicum virgatum.</title>
        <authorList>
            <person name="Lovell J.T."/>
            <person name="Jenkins J."/>
            <person name="Shu S."/>
            <person name="Juenger T.E."/>
            <person name="Schmutz J."/>
        </authorList>
    </citation>
    <scope>NUCLEOTIDE SEQUENCE</scope>
    <source>
        <strain evidence="2">AP13</strain>
    </source>
</reference>
<gene>
    <name evidence="2" type="ORF">PVAP13_7NG036900</name>
</gene>
<protein>
    <submittedName>
        <fullName evidence="2">Uncharacterized protein</fullName>
    </submittedName>
</protein>
<keyword evidence="3" id="KW-1185">Reference proteome</keyword>
<organism evidence="2 3">
    <name type="scientific">Panicum virgatum</name>
    <name type="common">Blackwell switchgrass</name>
    <dbReference type="NCBI Taxonomy" id="38727"/>
    <lineage>
        <taxon>Eukaryota</taxon>
        <taxon>Viridiplantae</taxon>
        <taxon>Streptophyta</taxon>
        <taxon>Embryophyta</taxon>
        <taxon>Tracheophyta</taxon>
        <taxon>Spermatophyta</taxon>
        <taxon>Magnoliopsida</taxon>
        <taxon>Liliopsida</taxon>
        <taxon>Poales</taxon>
        <taxon>Poaceae</taxon>
        <taxon>PACMAD clade</taxon>
        <taxon>Panicoideae</taxon>
        <taxon>Panicodae</taxon>
        <taxon>Paniceae</taxon>
        <taxon>Panicinae</taxon>
        <taxon>Panicum</taxon>
        <taxon>Panicum sect. Hiantes</taxon>
    </lineage>
</organism>
<comment type="caution">
    <text evidence="2">The sequence shown here is derived from an EMBL/GenBank/DDBJ whole genome shotgun (WGS) entry which is preliminary data.</text>
</comment>
<sequence>MHPELAAPPTPEIDLYAYENLGGFNMEVEENLGGVQMSPNMFAWANANADGFDPKGHGPPDEDIEVVSDTEEEEKPSKAEGSSGIDRLSALSSLASYRIG</sequence>
<evidence type="ECO:0000256" key="1">
    <source>
        <dbReference type="SAM" id="MobiDB-lite"/>
    </source>
</evidence>
<proteinExistence type="predicted"/>
<dbReference type="EMBL" id="CM029050">
    <property type="protein sequence ID" value="KAG2565480.1"/>
    <property type="molecule type" value="Genomic_DNA"/>
</dbReference>
<dbReference type="AlphaFoldDB" id="A0A8T0PUW7"/>
<evidence type="ECO:0000313" key="3">
    <source>
        <dbReference type="Proteomes" id="UP000823388"/>
    </source>
</evidence>